<proteinExistence type="inferred from homology"/>
<evidence type="ECO:0000256" key="5">
    <source>
        <dbReference type="ARBA" id="ARBA00022842"/>
    </source>
</evidence>
<feature type="domain" description="Alpha-D-phosphohexomutase alpha/beta/alpha" evidence="9">
    <location>
        <begin position="92"/>
        <end position="208"/>
    </location>
</feature>
<dbReference type="SUPFAM" id="SSF53738">
    <property type="entry name" value="Phosphoglucomutase, first 3 domains"/>
    <property type="match status" value="3"/>
</dbReference>
<evidence type="ECO:0000259" key="9">
    <source>
        <dbReference type="Pfam" id="PF02878"/>
    </source>
</evidence>
<feature type="domain" description="Alpha-D-phosphohexomutase C-terminal" evidence="8">
    <location>
        <begin position="561"/>
        <end position="587"/>
    </location>
</feature>
<evidence type="ECO:0000256" key="1">
    <source>
        <dbReference type="ARBA" id="ARBA00001946"/>
    </source>
</evidence>
<dbReference type="InterPro" id="IPR016055">
    <property type="entry name" value="A-D-PHexomutase_a/b/a-I/II/III"/>
</dbReference>
<dbReference type="PANTHER" id="PTHR45745:SF1">
    <property type="entry name" value="PHOSPHOGLUCOMUTASE 2B-RELATED"/>
    <property type="match status" value="1"/>
</dbReference>
<evidence type="ECO:0000313" key="13">
    <source>
        <dbReference type="Proteomes" id="UP001501586"/>
    </source>
</evidence>
<evidence type="ECO:0000256" key="2">
    <source>
        <dbReference type="ARBA" id="ARBA00010231"/>
    </source>
</evidence>
<dbReference type="SUPFAM" id="SSF55957">
    <property type="entry name" value="Phosphoglucomutase, C-terminal domain"/>
    <property type="match status" value="1"/>
</dbReference>
<evidence type="ECO:0000259" key="8">
    <source>
        <dbReference type="Pfam" id="PF00408"/>
    </source>
</evidence>
<accession>A0ABP8EG21</accession>
<dbReference type="Pfam" id="PF02879">
    <property type="entry name" value="PGM_PMM_II"/>
    <property type="match status" value="1"/>
</dbReference>
<dbReference type="PRINTS" id="PR00509">
    <property type="entry name" value="PGMPMM"/>
</dbReference>
<comment type="caution">
    <text evidence="12">The sequence shown here is derived from an EMBL/GenBank/DDBJ whole genome shotgun (WGS) entry which is preliminary data.</text>
</comment>
<evidence type="ECO:0000313" key="12">
    <source>
        <dbReference type="EMBL" id="GAA4282845.1"/>
    </source>
</evidence>
<dbReference type="InterPro" id="IPR016066">
    <property type="entry name" value="A-D-PHexomutase_CS"/>
</dbReference>
<dbReference type="InterPro" id="IPR005845">
    <property type="entry name" value="A-D-PHexomutase_a/b/a-II"/>
</dbReference>
<dbReference type="InterPro" id="IPR005846">
    <property type="entry name" value="A-D-PHexomutase_a/b/a-III"/>
</dbReference>
<evidence type="ECO:0000259" key="10">
    <source>
        <dbReference type="Pfam" id="PF02879"/>
    </source>
</evidence>
<feature type="domain" description="Alpha-D-phosphohexomutase alpha/beta/alpha" evidence="11">
    <location>
        <begin position="381"/>
        <end position="481"/>
    </location>
</feature>
<evidence type="ECO:0000256" key="3">
    <source>
        <dbReference type="ARBA" id="ARBA00022553"/>
    </source>
</evidence>
<dbReference type="RefSeq" id="WP_236865008.1">
    <property type="nucleotide sequence ID" value="NZ_BAABAZ010000004.1"/>
</dbReference>
<dbReference type="Proteomes" id="UP001501586">
    <property type="component" value="Unassembled WGS sequence"/>
</dbReference>
<dbReference type="InterPro" id="IPR005843">
    <property type="entry name" value="A-D-PHexomutase_C"/>
</dbReference>
<dbReference type="PROSITE" id="PS00710">
    <property type="entry name" value="PGM_PMM"/>
    <property type="match status" value="1"/>
</dbReference>
<dbReference type="InterPro" id="IPR005841">
    <property type="entry name" value="Alpha-D-phosphohexomutase_SF"/>
</dbReference>
<feature type="region of interest" description="Disordered" evidence="7">
    <location>
        <begin position="1"/>
        <end position="32"/>
    </location>
</feature>
<keyword evidence="4" id="KW-0479">Metal-binding</keyword>
<feature type="domain" description="Alpha-D-phosphohexomutase alpha/beta/alpha" evidence="10">
    <location>
        <begin position="273"/>
        <end position="372"/>
    </location>
</feature>
<gene>
    <name evidence="12" type="ORF">GCM10022261_03760</name>
</gene>
<dbReference type="Pfam" id="PF02878">
    <property type="entry name" value="PGM_PMM_I"/>
    <property type="match status" value="1"/>
</dbReference>
<keyword evidence="6" id="KW-0413">Isomerase</keyword>
<keyword evidence="3" id="KW-0597">Phosphoprotein</keyword>
<protein>
    <submittedName>
        <fullName evidence="12">Phospho-sugar mutase</fullName>
    </submittedName>
</protein>
<dbReference type="InterPro" id="IPR036900">
    <property type="entry name" value="A-D-PHexomutase_C_sf"/>
</dbReference>
<evidence type="ECO:0000259" key="11">
    <source>
        <dbReference type="Pfam" id="PF02880"/>
    </source>
</evidence>
<dbReference type="EMBL" id="BAABAZ010000004">
    <property type="protein sequence ID" value="GAA4282845.1"/>
    <property type="molecule type" value="Genomic_DNA"/>
</dbReference>
<comment type="cofactor">
    <cofactor evidence="1">
        <name>Mg(2+)</name>
        <dbReference type="ChEBI" id="CHEBI:18420"/>
    </cofactor>
</comment>
<feature type="compositionally biased region" description="Low complexity" evidence="7">
    <location>
        <begin position="10"/>
        <end position="32"/>
    </location>
</feature>
<reference evidence="13" key="1">
    <citation type="journal article" date="2019" name="Int. J. Syst. Evol. Microbiol.">
        <title>The Global Catalogue of Microorganisms (GCM) 10K type strain sequencing project: providing services to taxonomists for standard genome sequencing and annotation.</title>
        <authorList>
            <consortium name="The Broad Institute Genomics Platform"/>
            <consortium name="The Broad Institute Genome Sequencing Center for Infectious Disease"/>
            <person name="Wu L."/>
            <person name="Ma J."/>
        </authorList>
    </citation>
    <scope>NUCLEOTIDE SEQUENCE [LARGE SCALE GENOMIC DNA]</scope>
    <source>
        <strain evidence="13">JCM 17458</strain>
    </source>
</reference>
<comment type="similarity">
    <text evidence="2">Belongs to the phosphohexose mutase family.</text>
</comment>
<evidence type="ECO:0000256" key="7">
    <source>
        <dbReference type="SAM" id="MobiDB-lite"/>
    </source>
</evidence>
<keyword evidence="13" id="KW-1185">Reference proteome</keyword>
<sequence length="616" mass="63820">MAQPPEDKSAQAAAAQAGPAAGAGTTPAAEPAAAQAAAVAAASFDPAVVRAWIEDDPDPLTRSELAELLALAEDGHEGAAAELAGRFSGPLEFGTAGLRGAVAAGPNRMNRAVVIRAAAGIAAFLDDTVGAGFSVAIGADARHGSHEFAVDTAAVITGAGGRALLLPPELPTPVLAFTLRYIDADAGIMVTASHNPKQDNGYKVYLGHAPLAVVAERLGEDPALAHDGAGAQIVAPFDQLIAERISAVPSVADTVLADESWERLGDEVLEAYLQRIEALGAHASGPLRIVLTSLHGVGGYTALQALDRCGFTDVHVVESQALPNPDFPTVAFPNPEEPGALDAAIALAEEVDADLIVAHDPDADRFSAAVPDPSGWTQLTGDEVGILLGERLAARWDSAAEADRARAVLACSVVSSRGLARVAAAHGLRHTTTLTGFKWISRVHDLVFGYEEALGYCVDPEAVKDKDGISAAVEFAALTSELAFAGRTVHDELARIRRRDGVFVTAPLTFRMTDLTRIPLVMESVRTAPPEALAGSGVTGVVDLAEGSDELPPTDGLVISTARDDRVVIRPSGTEPKLKCYLEVVEDPGGDDAEALARANARMAELRAAVAEYLAL</sequence>
<evidence type="ECO:0000256" key="6">
    <source>
        <dbReference type="ARBA" id="ARBA00023235"/>
    </source>
</evidence>
<dbReference type="Gene3D" id="3.30.310.50">
    <property type="entry name" value="Alpha-D-phosphohexomutase, C-terminal domain"/>
    <property type="match status" value="1"/>
</dbReference>
<dbReference type="CDD" id="cd05799">
    <property type="entry name" value="PGM2"/>
    <property type="match status" value="1"/>
</dbReference>
<dbReference type="Pfam" id="PF02880">
    <property type="entry name" value="PGM_PMM_III"/>
    <property type="match status" value="1"/>
</dbReference>
<dbReference type="Pfam" id="PF00408">
    <property type="entry name" value="PGM_PMM_IV"/>
    <property type="match status" value="1"/>
</dbReference>
<keyword evidence="5" id="KW-0460">Magnesium</keyword>
<dbReference type="InterPro" id="IPR005844">
    <property type="entry name" value="A-D-PHexomutase_a/b/a-I"/>
</dbReference>
<name>A0ABP8EG21_9MICO</name>
<organism evidence="12 13">
    <name type="scientific">Brevibacterium daeguense</name>
    <dbReference type="NCBI Taxonomy" id="909936"/>
    <lineage>
        <taxon>Bacteria</taxon>
        <taxon>Bacillati</taxon>
        <taxon>Actinomycetota</taxon>
        <taxon>Actinomycetes</taxon>
        <taxon>Micrococcales</taxon>
        <taxon>Brevibacteriaceae</taxon>
        <taxon>Brevibacterium</taxon>
    </lineage>
</organism>
<evidence type="ECO:0000256" key="4">
    <source>
        <dbReference type="ARBA" id="ARBA00022723"/>
    </source>
</evidence>
<dbReference type="PANTHER" id="PTHR45745">
    <property type="entry name" value="PHOSPHOMANNOMUTASE 45A"/>
    <property type="match status" value="1"/>
</dbReference>
<dbReference type="Gene3D" id="3.40.120.10">
    <property type="entry name" value="Alpha-D-Glucose-1,6-Bisphosphate, subunit A, domain 3"/>
    <property type="match status" value="3"/>
</dbReference>